<dbReference type="NCBIfam" id="TIGR00380">
    <property type="entry name" value="cobal_cbiB"/>
    <property type="match status" value="1"/>
</dbReference>
<dbReference type="UniPathway" id="UPA00148"/>
<sequence length="352" mass="36635">MMEALAGLILDVLVGEPPGAVHPVVGLGRCIEAGERGLRRLFRVPPLEGESGDPGGVGPSGSVPGAGRGGGNASEAPFGRGVRERWAGGILAVGVVGLTYAVTGLTVWLGGHFHPALGFVVSALWVWVAVAPRNLAQAARRVSGFLLAGDLEGARKAAGMMVSRSTGGLPEGEVIRAAVESVAENIVDAIIAPLFYAALGGGPAAMAYRAANTLDAMIGYRNVRYLDFGRVAARLDDALNWIPARITGVLMLGAAGVLGLDVRGAFRAIRRDARRHPSPNGGIPEAAAAGALGVRLGGWNLYHGRRSFRPYLGPDARPLEPEDIPRTVRLMAWTTGEMAVLILLAEGMAGWR</sequence>
<comment type="function">
    <text evidence="9">Converts cobyric acid to cobinamide by the addition of aminopropanol on the F carboxylic group.</text>
</comment>
<evidence type="ECO:0000256" key="1">
    <source>
        <dbReference type="ARBA" id="ARBA00004651"/>
    </source>
</evidence>
<feature type="region of interest" description="Disordered" evidence="10">
    <location>
        <begin position="47"/>
        <end position="74"/>
    </location>
</feature>
<evidence type="ECO:0000256" key="8">
    <source>
        <dbReference type="ARBA" id="ARBA00023136"/>
    </source>
</evidence>
<accession>A0A6F9E4G7</accession>
<protein>
    <recommendedName>
        <fullName evidence="9">Cobalamin biosynthesis protein CobD</fullName>
    </recommendedName>
</protein>
<reference evidence="11 12" key="1">
    <citation type="submission" date="2020-04" db="EMBL/GenBank/DDBJ databases">
        <authorList>
            <person name="Hogendoorn C."/>
        </authorList>
    </citation>
    <scope>NUCLEOTIDE SEQUENCE [LARGE SCALE GENOMIC DNA]</scope>
    <source>
        <strain evidence="11">COOX1</strain>
    </source>
</reference>
<keyword evidence="8 9" id="KW-0472">Membrane</keyword>
<dbReference type="GO" id="GO:0048472">
    <property type="term" value="F:threonine-phosphate decarboxylase activity"/>
    <property type="evidence" value="ECO:0007669"/>
    <property type="project" value="InterPro"/>
</dbReference>
<proteinExistence type="inferred from homology"/>
<evidence type="ECO:0000313" key="11">
    <source>
        <dbReference type="EMBL" id="CAB3391307.1"/>
    </source>
</evidence>
<evidence type="ECO:0000256" key="4">
    <source>
        <dbReference type="ARBA" id="ARBA00022475"/>
    </source>
</evidence>
<keyword evidence="5 9" id="KW-0169">Cobalamin biosynthesis</keyword>
<dbReference type="GO" id="GO:0015420">
    <property type="term" value="F:ABC-type vitamin B12 transporter activity"/>
    <property type="evidence" value="ECO:0007669"/>
    <property type="project" value="UniProtKB-UniRule"/>
</dbReference>
<organism evidence="11 12">
    <name type="scientific">Kyrpidia spormannii</name>
    <dbReference type="NCBI Taxonomy" id="2055160"/>
    <lineage>
        <taxon>Bacteria</taxon>
        <taxon>Bacillati</taxon>
        <taxon>Bacillota</taxon>
        <taxon>Bacilli</taxon>
        <taxon>Bacillales</taxon>
        <taxon>Alicyclobacillaceae</taxon>
        <taxon>Kyrpidia</taxon>
    </lineage>
</organism>
<evidence type="ECO:0000256" key="10">
    <source>
        <dbReference type="SAM" id="MobiDB-lite"/>
    </source>
</evidence>
<evidence type="ECO:0000256" key="3">
    <source>
        <dbReference type="ARBA" id="ARBA00006263"/>
    </source>
</evidence>
<keyword evidence="7 9" id="KW-1133">Transmembrane helix</keyword>
<name>A0A6F9E4G7_9BACL</name>
<dbReference type="Pfam" id="PF03186">
    <property type="entry name" value="CobD_Cbib"/>
    <property type="match status" value="1"/>
</dbReference>
<dbReference type="HAMAP" id="MF_00024">
    <property type="entry name" value="CobD_CbiB"/>
    <property type="match status" value="1"/>
</dbReference>
<keyword evidence="6 9" id="KW-0812">Transmembrane</keyword>
<comment type="subcellular location">
    <subcellularLocation>
        <location evidence="1 9">Cell membrane</location>
        <topology evidence="1 9">Multi-pass membrane protein</topology>
    </subcellularLocation>
</comment>
<comment type="caution">
    <text evidence="9">Lacks conserved residue(s) required for the propagation of feature annotation.</text>
</comment>
<comment type="similarity">
    <text evidence="3 9">Belongs to the CobD/CbiB family.</text>
</comment>
<comment type="pathway">
    <text evidence="2 9">Cofactor biosynthesis; adenosylcobalamin biosynthesis.</text>
</comment>
<evidence type="ECO:0000256" key="2">
    <source>
        <dbReference type="ARBA" id="ARBA00004953"/>
    </source>
</evidence>
<gene>
    <name evidence="9 11" type="primary">cobD</name>
    <name evidence="11" type="ORF">COOX1_0846</name>
</gene>
<dbReference type="AlphaFoldDB" id="A0A6F9E4G7"/>
<evidence type="ECO:0000256" key="7">
    <source>
        <dbReference type="ARBA" id="ARBA00022989"/>
    </source>
</evidence>
<evidence type="ECO:0000256" key="6">
    <source>
        <dbReference type="ARBA" id="ARBA00022692"/>
    </source>
</evidence>
<dbReference type="InterPro" id="IPR004485">
    <property type="entry name" value="Cobalamin_biosynth_CobD/CbiB"/>
</dbReference>
<dbReference type="Proteomes" id="UP000502196">
    <property type="component" value="Chromosome"/>
</dbReference>
<dbReference type="GO" id="GO:0009236">
    <property type="term" value="P:cobalamin biosynthetic process"/>
    <property type="evidence" value="ECO:0007669"/>
    <property type="project" value="UniProtKB-UniRule"/>
</dbReference>
<dbReference type="GO" id="GO:0005886">
    <property type="term" value="C:plasma membrane"/>
    <property type="evidence" value="ECO:0007669"/>
    <property type="project" value="UniProtKB-SubCell"/>
</dbReference>
<evidence type="ECO:0000256" key="5">
    <source>
        <dbReference type="ARBA" id="ARBA00022573"/>
    </source>
</evidence>
<evidence type="ECO:0000313" key="12">
    <source>
        <dbReference type="Proteomes" id="UP000502196"/>
    </source>
</evidence>
<dbReference type="PANTHER" id="PTHR34308:SF1">
    <property type="entry name" value="COBALAMIN BIOSYNTHESIS PROTEIN CBIB"/>
    <property type="match status" value="1"/>
</dbReference>
<feature type="compositionally biased region" description="Gly residues" evidence="10">
    <location>
        <begin position="52"/>
        <end position="72"/>
    </location>
</feature>
<feature type="transmembrane region" description="Helical" evidence="9">
    <location>
        <begin position="86"/>
        <end position="110"/>
    </location>
</feature>
<keyword evidence="4 9" id="KW-1003">Cell membrane</keyword>
<dbReference type="EMBL" id="LR792683">
    <property type="protein sequence ID" value="CAB3391307.1"/>
    <property type="molecule type" value="Genomic_DNA"/>
</dbReference>
<evidence type="ECO:0000256" key="9">
    <source>
        <dbReference type="HAMAP-Rule" id="MF_00024"/>
    </source>
</evidence>
<feature type="transmembrane region" description="Helical" evidence="9">
    <location>
        <begin position="116"/>
        <end position="136"/>
    </location>
</feature>
<dbReference type="PANTHER" id="PTHR34308">
    <property type="entry name" value="COBALAMIN BIOSYNTHESIS PROTEIN CBIB"/>
    <property type="match status" value="1"/>
</dbReference>